<protein>
    <submittedName>
        <fullName evidence="9">C3H1-type domain-containing protein</fullName>
    </submittedName>
</protein>
<dbReference type="WBParaSite" id="MhA1_Contig185.frz3.gene32">
    <property type="protein sequence ID" value="MhA1_Contig185.frz3.gene32"/>
    <property type="gene ID" value="MhA1_Contig185.frz3.gene32"/>
</dbReference>
<keyword evidence="3 5" id="KW-0863">Zinc-finger</keyword>
<feature type="compositionally biased region" description="Low complexity" evidence="6">
    <location>
        <begin position="998"/>
        <end position="1009"/>
    </location>
</feature>
<organism evidence="8 9">
    <name type="scientific">Meloidogyne hapla</name>
    <name type="common">Root-knot nematode worm</name>
    <dbReference type="NCBI Taxonomy" id="6305"/>
    <lineage>
        <taxon>Eukaryota</taxon>
        <taxon>Metazoa</taxon>
        <taxon>Ecdysozoa</taxon>
        <taxon>Nematoda</taxon>
        <taxon>Chromadorea</taxon>
        <taxon>Rhabditida</taxon>
        <taxon>Tylenchina</taxon>
        <taxon>Tylenchomorpha</taxon>
        <taxon>Tylenchoidea</taxon>
        <taxon>Meloidogynidae</taxon>
        <taxon>Meloidogyninae</taxon>
        <taxon>Meloidogyne</taxon>
    </lineage>
</organism>
<evidence type="ECO:0000256" key="5">
    <source>
        <dbReference type="PROSITE-ProRule" id="PRU00723"/>
    </source>
</evidence>
<dbReference type="SUPFAM" id="SSF90229">
    <property type="entry name" value="CCCH zinc finger"/>
    <property type="match status" value="2"/>
</dbReference>
<evidence type="ECO:0000259" key="7">
    <source>
        <dbReference type="PROSITE" id="PS50103"/>
    </source>
</evidence>
<dbReference type="InterPro" id="IPR000571">
    <property type="entry name" value="Znf_CCCH"/>
</dbReference>
<dbReference type="PANTHER" id="PTHR12547">
    <property type="entry name" value="CCCH ZINC FINGER/TIS11-RELATED"/>
    <property type="match status" value="1"/>
</dbReference>
<dbReference type="SMART" id="SM00356">
    <property type="entry name" value="ZnF_C3H1"/>
    <property type="match status" value="2"/>
</dbReference>
<accession>A0A1I8BAY0</accession>
<feature type="compositionally biased region" description="Polar residues" evidence="6">
    <location>
        <begin position="1012"/>
        <end position="1022"/>
    </location>
</feature>
<dbReference type="InterPro" id="IPR036855">
    <property type="entry name" value="Znf_CCCH_sf"/>
</dbReference>
<dbReference type="Proteomes" id="UP000095281">
    <property type="component" value="Unplaced"/>
</dbReference>
<keyword evidence="4 5" id="KW-0862">Zinc</keyword>
<sequence length="1022" mass="113607">MTNKASSEEITTDFQPVKNVSTFRASFFKHVGRTQSLSSSKTIGSVESDEGWKIVKNDVVANITTNNIQVTSNMKNNVTPPPGFDKLERMSPKKQEKQAVSDEEKCFSMAKRTILMKTHNNHQSAGDLTQYINPDLLMGRRSSLHQNTTDPQDKKVRQKEAYKTAMCQAWLQGRSCAFADQCSFAHGEEELQPLPFVNIMKENSFKINFRANRPNPKFKTRICENYTTTGICPFGNRCFFIHPPPNAKIEDVIEYKEALDQRARELEGKAIIQQEGDLVSNQQIVASPKANKKAKQFRKLESCGNFYTQFQLQQIQQAQLQQHIQNECQAIFTAGVLAQTAKTLENKAIELEIKKQQIEQQSQANFSNYENFPLNSPTNGNFGIFSKGPSSRFAAIKNSAISGSMPLIHSNSAGNLVFQQPNSKMNAEKFADDVFDPPKSYDFKRSTLIPSDIMFGGNDVLDLSDKDSSGPHTPPSFYQNHIVPKCCRGNQWGSLTSSHHHNHENTIWPSTVDSPELKNQHKEVLPSFSLFGPENFNNSVSGSGGDLLKICGSKNDQLLGGSYCSGKRSPIMGEFMNGLLSGRRSSHTPLLDEGGGENAQAMLKLLLEPGCIQKVNNHRANRSVEVLSRAKDNTGELIPIGAEKKDSDLLKVISISPSTKNSWEGGARSTGALNEQFETKLIEEFGPPPGFEPKGKEIMVIGGEKRLKEMDNKLEMTVKHEISKKNEVSIKHEISIKHELSKSDEMSIDRIIREKIGKLPVVNCLFGRHGSNDSDNKINTCGLRDEEDKRVLISPFHDYNGVTITTKSNGDDRSVDNDSCPPIFGSSFPSTAPITSDTFRPINELLDDSYPPLKNSSPYGSNSSLRTQVTSNIVSSLRKNLEQIWASSLPEIDQSSNNNNKQINNKTNLNKLEENSNKTKVNTNNEIKETNIKLCYSDIVKKTVKSEEVEVSGQQIEIIGLPCENVKDINLPKNFEPGSGEQTWAMRAIRKSCLGGKSTSSPSLSRSISMGAEQTVNKMESK</sequence>
<dbReference type="GO" id="GO:0043186">
    <property type="term" value="C:P granule"/>
    <property type="evidence" value="ECO:0007669"/>
    <property type="project" value="UniProtKB-ARBA"/>
</dbReference>
<evidence type="ECO:0000313" key="8">
    <source>
        <dbReference type="Proteomes" id="UP000095281"/>
    </source>
</evidence>
<feature type="region of interest" description="Disordered" evidence="6">
    <location>
        <begin position="994"/>
        <end position="1022"/>
    </location>
</feature>
<dbReference type="InterPro" id="IPR045877">
    <property type="entry name" value="ZFP36-like"/>
</dbReference>
<feature type="compositionally biased region" description="Basic and acidic residues" evidence="6">
    <location>
        <begin position="85"/>
        <end position="102"/>
    </location>
</feature>
<name>A0A1I8BAY0_MELHA</name>
<keyword evidence="1 5" id="KW-0479">Metal-binding</keyword>
<dbReference type="GO" id="GO:0008270">
    <property type="term" value="F:zinc ion binding"/>
    <property type="evidence" value="ECO:0007669"/>
    <property type="project" value="UniProtKB-KW"/>
</dbReference>
<proteinExistence type="predicted"/>
<evidence type="ECO:0000256" key="3">
    <source>
        <dbReference type="ARBA" id="ARBA00022771"/>
    </source>
</evidence>
<dbReference type="Pfam" id="PF00642">
    <property type="entry name" value="zf-CCCH"/>
    <property type="match status" value="2"/>
</dbReference>
<dbReference type="Gene3D" id="4.10.1000.10">
    <property type="entry name" value="Zinc finger, CCCH-type"/>
    <property type="match status" value="2"/>
</dbReference>
<dbReference type="PROSITE" id="PS50103">
    <property type="entry name" value="ZF_C3H1"/>
    <property type="match status" value="2"/>
</dbReference>
<evidence type="ECO:0000256" key="2">
    <source>
        <dbReference type="ARBA" id="ARBA00022737"/>
    </source>
</evidence>
<evidence type="ECO:0000256" key="4">
    <source>
        <dbReference type="ARBA" id="ARBA00022833"/>
    </source>
</evidence>
<dbReference type="GO" id="GO:0003730">
    <property type="term" value="F:mRNA 3'-UTR binding"/>
    <property type="evidence" value="ECO:0007669"/>
    <property type="project" value="TreeGrafter"/>
</dbReference>
<keyword evidence="8" id="KW-1185">Reference proteome</keyword>
<evidence type="ECO:0000256" key="6">
    <source>
        <dbReference type="SAM" id="MobiDB-lite"/>
    </source>
</evidence>
<dbReference type="PANTHER" id="PTHR12547:SF71">
    <property type="entry name" value="CCCH-TYPE ZINC FINGER PROTEIN MOE-3-RELATED"/>
    <property type="match status" value="1"/>
</dbReference>
<evidence type="ECO:0000256" key="1">
    <source>
        <dbReference type="ARBA" id="ARBA00022723"/>
    </source>
</evidence>
<feature type="domain" description="C3H1-type" evidence="7">
    <location>
        <begin position="161"/>
        <end position="189"/>
    </location>
</feature>
<evidence type="ECO:0000313" key="9">
    <source>
        <dbReference type="WBParaSite" id="MhA1_Contig185.frz3.gene32"/>
    </source>
</evidence>
<dbReference type="GO" id="GO:0005829">
    <property type="term" value="C:cytosol"/>
    <property type="evidence" value="ECO:0007669"/>
    <property type="project" value="TreeGrafter"/>
</dbReference>
<reference evidence="9" key="1">
    <citation type="submission" date="2016-11" db="UniProtKB">
        <authorList>
            <consortium name="WormBaseParasite"/>
        </authorList>
    </citation>
    <scope>IDENTIFICATION</scope>
</reference>
<dbReference type="AlphaFoldDB" id="A0A1I8BAY0"/>
<feature type="zinc finger region" description="C3H1-type" evidence="5">
    <location>
        <begin position="161"/>
        <end position="189"/>
    </location>
</feature>
<dbReference type="FunFam" id="4.10.1000.10:FF:000018">
    <property type="entry name" value="Zinc finger protein"/>
    <property type="match status" value="1"/>
</dbReference>
<feature type="zinc finger region" description="C3H1-type" evidence="5">
    <location>
        <begin position="217"/>
        <end position="245"/>
    </location>
</feature>
<feature type="region of interest" description="Disordered" evidence="6">
    <location>
        <begin position="72"/>
        <end position="102"/>
    </location>
</feature>
<keyword evidence="2" id="KW-0677">Repeat</keyword>
<feature type="domain" description="C3H1-type" evidence="7">
    <location>
        <begin position="217"/>
        <end position="245"/>
    </location>
</feature>